<organism evidence="8 9">
    <name type="scientific">Helicobacter canis</name>
    <dbReference type="NCBI Taxonomy" id="29419"/>
    <lineage>
        <taxon>Bacteria</taxon>
        <taxon>Pseudomonadati</taxon>
        <taxon>Campylobacterota</taxon>
        <taxon>Epsilonproteobacteria</taxon>
        <taxon>Campylobacterales</taxon>
        <taxon>Helicobacteraceae</taxon>
        <taxon>Helicobacter</taxon>
    </lineage>
</organism>
<dbReference type="SUPFAM" id="SSF53328">
    <property type="entry name" value="Formyltransferase"/>
    <property type="match status" value="1"/>
</dbReference>
<name>A0A5M9QKG5_9HELI</name>
<dbReference type="EMBL" id="VXKE01000019">
    <property type="protein sequence ID" value="KAA8708529.1"/>
    <property type="molecule type" value="Genomic_DNA"/>
</dbReference>
<dbReference type="InterPro" id="IPR036477">
    <property type="entry name" value="Formyl_transf_N_sf"/>
</dbReference>
<evidence type="ECO:0000256" key="2">
    <source>
        <dbReference type="ARBA" id="ARBA00012261"/>
    </source>
</evidence>
<dbReference type="InterPro" id="IPR002376">
    <property type="entry name" value="Formyl_transf_N"/>
</dbReference>
<dbReference type="InterPro" id="IPR005793">
    <property type="entry name" value="Formyl_trans_C"/>
</dbReference>
<evidence type="ECO:0000256" key="5">
    <source>
        <dbReference type="HAMAP-Rule" id="MF_00182"/>
    </source>
</evidence>
<keyword evidence="4 5" id="KW-0648">Protein biosynthesis</keyword>
<comment type="catalytic activity">
    <reaction evidence="5">
        <text>L-methionyl-tRNA(fMet) + (6R)-10-formyltetrahydrofolate = N-formyl-L-methionyl-tRNA(fMet) + (6S)-5,6,7,8-tetrahydrofolate + H(+)</text>
        <dbReference type="Rhea" id="RHEA:24380"/>
        <dbReference type="Rhea" id="RHEA-COMP:9952"/>
        <dbReference type="Rhea" id="RHEA-COMP:9953"/>
        <dbReference type="ChEBI" id="CHEBI:15378"/>
        <dbReference type="ChEBI" id="CHEBI:57453"/>
        <dbReference type="ChEBI" id="CHEBI:78530"/>
        <dbReference type="ChEBI" id="CHEBI:78844"/>
        <dbReference type="ChEBI" id="CHEBI:195366"/>
        <dbReference type="EC" id="2.1.2.9"/>
    </reaction>
</comment>
<dbReference type="CDD" id="cd08704">
    <property type="entry name" value="Met_tRNA_FMT_C"/>
    <property type="match status" value="1"/>
</dbReference>
<dbReference type="HAMAP" id="MF_00182">
    <property type="entry name" value="Formyl_trans"/>
    <property type="match status" value="1"/>
</dbReference>
<dbReference type="Pfam" id="PF00551">
    <property type="entry name" value="Formyl_trans_N"/>
    <property type="match status" value="1"/>
</dbReference>
<comment type="similarity">
    <text evidence="1 5">Belongs to the Fmt family.</text>
</comment>
<feature type="binding site" evidence="5">
    <location>
        <begin position="105"/>
        <end position="108"/>
    </location>
    <ligand>
        <name>(6S)-5,6,7,8-tetrahydrofolate</name>
        <dbReference type="ChEBI" id="CHEBI:57453"/>
    </ligand>
</feature>
<comment type="caution">
    <text evidence="8">The sequence shown here is derived from an EMBL/GenBank/DDBJ whole genome shotgun (WGS) entry which is preliminary data.</text>
</comment>
<evidence type="ECO:0000313" key="9">
    <source>
        <dbReference type="Proteomes" id="UP000323707"/>
    </source>
</evidence>
<dbReference type="GO" id="GO:0004479">
    <property type="term" value="F:methionyl-tRNA formyltransferase activity"/>
    <property type="evidence" value="ECO:0007669"/>
    <property type="project" value="UniProtKB-UniRule"/>
</dbReference>
<dbReference type="InterPro" id="IPR041711">
    <property type="entry name" value="Met-tRNA-FMT_N"/>
</dbReference>
<evidence type="ECO:0000259" key="6">
    <source>
        <dbReference type="Pfam" id="PF00551"/>
    </source>
</evidence>
<dbReference type="PANTHER" id="PTHR11138:SF5">
    <property type="entry name" value="METHIONYL-TRNA FORMYLTRANSFERASE, MITOCHONDRIAL"/>
    <property type="match status" value="1"/>
</dbReference>
<dbReference type="InterPro" id="IPR005794">
    <property type="entry name" value="Fmt"/>
</dbReference>
<dbReference type="AlphaFoldDB" id="A0A5M9QKG5"/>
<sequence>MKLVFMGTPEFARVVFGQLCERYEIVVVCTQPDKPVGRKQILTPSPIKLAAQSRHIPVLQPQVLDDEVRQNLASYEPAMIVVVAYGKILPESILSLAPCINLHASILPLYRGASPIQQMILSDDREFGISVMRMDSGLDSGDILAIAKIPRDSHATYATLSQNLATLGAQTLCDVIDRFSSIVPVPQDHSKATYCKKISKQDGLVDFSSAQLVYKKWLAFSSWPGVFLASGVKLFGIELLEREALESSTHKHNPAQQPLTKSALCAGEICSISPCIIACGDGARLLIKELQAPSKNRVEAGAFLRARGLGVGDVLC</sequence>
<dbReference type="RefSeq" id="WP_150337549.1">
    <property type="nucleotide sequence ID" value="NZ_JAERIX010000018.1"/>
</dbReference>
<evidence type="ECO:0000256" key="4">
    <source>
        <dbReference type="ARBA" id="ARBA00022917"/>
    </source>
</evidence>
<accession>A0A5M9QKG5</accession>
<dbReference type="CDD" id="cd08646">
    <property type="entry name" value="FMT_core_Met-tRNA-FMT_N"/>
    <property type="match status" value="1"/>
</dbReference>
<dbReference type="EC" id="2.1.2.9" evidence="2 5"/>
<reference evidence="8 9" key="1">
    <citation type="submission" date="2019-09" db="EMBL/GenBank/DDBJ databases">
        <title>Draft genome sequence of various Type strains from the CCUG.</title>
        <authorList>
            <person name="Pineiro-Iglesias B."/>
            <person name="Tunovic T."/>
            <person name="Unosson C."/>
            <person name="Inganas E."/>
            <person name="Ohlen M."/>
            <person name="Cardew S."/>
            <person name="Jensie-Markopoulos S."/>
            <person name="Salva-Serra F."/>
            <person name="Jaen-Luchoro D."/>
            <person name="Karlsson R."/>
            <person name="Svensson-Stadler L."/>
            <person name="Chun J."/>
            <person name="Moore E."/>
        </authorList>
    </citation>
    <scope>NUCLEOTIDE SEQUENCE [LARGE SCALE GENOMIC DNA]</scope>
    <source>
        <strain evidence="8 9">CCUG 32756T</strain>
    </source>
</reference>
<feature type="domain" description="Formyl transferase C-terminal" evidence="7">
    <location>
        <begin position="197"/>
        <end position="306"/>
    </location>
</feature>
<dbReference type="InterPro" id="IPR044135">
    <property type="entry name" value="Met-tRNA-FMT_C"/>
</dbReference>
<dbReference type="InterPro" id="IPR011034">
    <property type="entry name" value="Formyl_transferase-like_C_sf"/>
</dbReference>
<comment type="function">
    <text evidence="5">Attaches a formyl group to the free amino group of methionyl-tRNA(fMet). The formyl group appears to play a dual role in the initiator identity of N-formylmethionyl-tRNA by promoting its recognition by IF2 and preventing the misappropriation of this tRNA by the elongation apparatus.</text>
</comment>
<gene>
    <name evidence="5" type="primary">fmt</name>
    <name evidence="8" type="ORF">F4V45_06310</name>
</gene>
<protein>
    <recommendedName>
        <fullName evidence="2 5">Methionyl-tRNA formyltransferase</fullName>
        <ecNumber evidence="2 5">2.1.2.9</ecNumber>
    </recommendedName>
</protein>
<evidence type="ECO:0000256" key="3">
    <source>
        <dbReference type="ARBA" id="ARBA00022679"/>
    </source>
</evidence>
<dbReference type="Proteomes" id="UP000323707">
    <property type="component" value="Unassembled WGS sequence"/>
</dbReference>
<feature type="domain" description="Formyl transferase N-terminal" evidence="6">
    <location>
        <begin position="2"/>
        <end position="176"/>
    </location>
</feature>
<dbReference type="SUPFAM" id="SSF50486">
    <property type="entry name" value="FMT C-terminal domain-like"/>
    <property type="match status" value="1"/>
</dbReference>
<dbReference type="NCBIfam" id="TIGR00460">
    <property type="entry name" value="fmt"/>
    <property type="match status" value="1"/>
</dbReference>
<dbReference type="Gene3D" id="3.40.50.12230">
    <property type="match status" value="1"/>
</dbReference>
<evidence type="ECO:0000259" key="7">
    <source>
        <dbReference type="Pfam" id="PF02911"/>
    </source>
</evidence>
<proteinExistence type="inferred from homology"/>
<dbReference type="Pfam" id="PF02911">
    <property type="entry name" value="Formyl_trans_C"/>
    <property type="match status" value="1"/>
</dbReference>
<dbReference type="PANTHER" id="PTHR11138">
    <property type="entry name" value="METHIONYL-TRNA FORMYLTRANSFERASE"/>
    <property type="match status" value="1"/>
</dbReference>
<evidence type="ECO:0000313" key="8">
    <source>
        <dbReference type="EMBL" id="KAA8708529.1"/>
    </source>
</evidence>
<evidence type="ECO:0000256" key="1">
    <source>
        <dbReference type="ARBA" id="ARBA00010699"/>
    </source>
</evidence>
<dbReference type="GO" id="GO:0005829">
    <property type="term" value="C:cytosol"/>
    <property type="evidence" value="ECO:0007669"/>
    <property type="project" value="TreeGrafter"/>
</dbReference>
<keyword evidence="3 5" id="KW-0808">Transferase</keyword>